<comment type="caution">
    <text evidence="3">The sequence shown here is derived from an EMBL/GenBank/DDBJ whole genome shotgun (WGS) entry which is preliminary data.</text>
</comment>
<sequence length="155" mass="17468">MLFKSLLTVSAVTLALLSNVQAFSPARLVCLVNRERGNQGLQPLVLSSELNDVCHRHSLMQAQYNRMTHDRYDHSPMDKAINEHGLKWTQYGENVARGQESEEVVMNVWMNSPPHRRNILNPTFTHMGAALAQPGNYWTQGFATLPGKWNAPVCP</sequence>
<name>A0ABR2VQN8_9FUNG</name>
<dbReference type="CDD" id="cd05379">
    <property type="entry name" value="CAP_bacterial"/>
    <property type="match status" value="1"/>
</dbReference>
<evidence type="ECO:0000256" key="1">
    <source>
        <dbReference type="SAM" id="SignalP"/>
    </source>
</evidence>
<dbReference type="PANTHER" id="PTHR31157:SF1">
    <property type="entry name" value="SCP DOMAIN-CONTAINING PROTEIN"/>
    <property type="match status" value="1"/>
</dbReference>
<evidence type="ECO:0000259" key="2">
    <source>
        <dbReference type="Pfam" id="PF00188"/>
    </source>
</evidence>
<feature type="domain" description="SCP" evidence="2">
    <location>
        <begin position="31"/>
        <end position="140"/>
    </location>
</feature>
<dbReference type="InterPro" id="IPR014044">
    <property type="entry name" value="CAP_dom"/>
</dbReference>
<dbReference type="Pfam" id="PF00188">
    <property type="entry name" value="CAP"/>
    <property type="match status" value="1"/>
</dbReference>
<dbReference type="PANTHER" id="PTHR31157">
    <property type="entry name" value="SCP DOMAIN-CONTAINING PROTEIN"/>
    <property type="match status" value="1"/>
</dbReference>
<keyword evidence="4" id="KW-1185">Reference proteome</keyword>
<protein>
    <recommendedName>
        <fullName evidence="2">SCP domain-containing protein</fullName>
    </recommendedName>
</protein>
<dbReference type="SUPFAM" id="SSF55797">
    <property type="entry name" value="PR-1-like"/>
    <property type="match status" value="1"/>
</dbReference>
<feature type="chain" id="PRO_5045594844" description="SCP domain-containing protein" evidence="1">
    <location>
        <begin position="23"/>
        <end position="155"/>
    </location>
</feature>
<accession>A0ABR2VQN8</accession>
<dbReference type="Gene3D" id="3.40.33.10">
    <property type="entry name" value="CAP"/>
    <property type="match status" value="1"/>
</dbReference>
<dbReference type="Proteomes" id="UP001479436">
    <property type="component" value="Unassembled WGS sequence"/>
</dbReference>
<reference evidence="3 4" key="1">
    <citation type="submission" date="2023-04" db="EMBL/GenBank/DDBJ databases">
        <title>Genome of Basidiobolus ranarum AG-B5.</title>
        <authorList>
            <person name="Stajich J.E."/>
            <person name="Carter-House D."/>
            <person name="Gryganskyi A."/>
        </authorList>
    </citation>
    <scope>NUCLEOTIDE SEQUENCE [LARGE SCALE GENOMIC DNA]</scope>
    <source>
        <strain evidence="3 4">AG-B5</strain>
    </source>
</reference>
<feature type="signal peptide" evidence="1">
    <location>
        <begin position="1"/>
        <end position="22"/>
    </location>
</feature>
<evidence type="ECO:0000313" key="3">
    <source>
        <dbReference type="EMBL" id="KAK9693988.1"/>
    </source>
</evidence>
<dbReference type="InterPro" id="IPR035940">
    <property type="entry name" value="CAP_sf"/>
</dbReference>
<organism evidence="3 4">
    <name type="scientific">Basidiobolus ranarum</name>
    <dbReference type="NCBI Taxonomy" id="34480"/>
    <lineage>
        <taxon>Eukaryota</taxon>
        <taxon>Fungi</taxon>
        <taxon>Fungi incertae sedis</taxon>
        <taxon>Zoopagomycota</taxon>
        <taxon>Entomophthoromycotina</taxon>
        <taxon>Basidiobolomycetes</taxon>
        <taxon>Basidiobolales</taxon>
        <taxon>Basidiobolaceae</taxon>
        <taxon>Basidiobolus</taxon>
    </lineage>
</organism>
<evidence type="ECO:0000313" key="4">
    <source>
        <dbReference type="Proteomes" id="UP001479436"/>
    </source>
</evidence>
<gene>
    <name evidence="3" type="ORF">K7432_013653</name>
</gene>
<proteinExistence type="predicted"/>
<dbReference type="EMBL" id="JASJQH010008261">
    <property type="protein sequence ID" value="KAK9693988.1"/>
    <property type="molecule type" value="Genomic_DNA"/>
</dbReference>
<keyword evidence="1" id="KW-0732">Signal</keyword>